<dbReference type="SUPFAM" id="SSF48452">
    <property type="entry name" value="TPR-like"/>
    <property type="match status" value="1"/>
</dbReference>
<evidence type="ECO:0000313" key="1">
    <source>
        <dbReference type="EMBL" id="GGI76828.1"/>
    </source>
</evidence>
<evidence type="ECO:0008006" key="3">
    <source>
        <dbReference type="Google" id="ProtNLM"/>
    </source>
</evidence>
<gene>
    <name evidence="1" type="ORF">GCM10009332_12820</name>
</gene>
<sequence length="390" mass="44828">MGVRIVMLITLLLGLWGCSRHQALTNSESQLGAAALPINYALFQQQESIVESDTLFLLSEEHQQDFLADFNYRLSRGVRPHIALSEFLETRLDNFTFYGATYVADQAWSLNKGNCMSLAMLTTALAQLVDLEIDYREVNTLPVFEKNNNLLLSSTHVQTRVFEPSQEKNNHISYTRANVVVDYFPVNTNYAGKHVNSNQFIAMYYRNKAADALILDDINLAFSYTMQAYEHAPQDIEVLNLLAVLHRRQGDVKTAEDIYLFGLQVNPNSLSLLTNYIVLLEKNGRQSLANEYREKMLTLNDPNPYIWLEQAYRAEAAGEQSRAKILFDKTLELAPYVQPAYIGLYRIYLSQGRHLKAKKTLKQALEWSYEKEERQLYKFKLYNLNSESSQ</sequence>
<dbReference type="Proteomes" id="UP000613743">
    <property type="component" value="Unassembled WGS sequence"/>
</dbReference>
<dbReference type="Gene3D" id="1.25.40.10">
    <property type="entry name" value="Tetratricopeptide repeat domain"/>
    <property type="match status" value="1"/>
</dbReference>
<dbReference type="InterPro" id="IPR011990">
    <property type="entry name" value="TPR-like_helical_dom_sf"/>
</dbReference>
<dbReference type="AlphaFoldDB" id="A0A917N891"/>
<dbReference type="EMBL" id="BMPZ01000002">
    <property type="protein sequence ID" value="GGI76828.1"/>
    <property type="molecule type" value="Genomic_DNA"/>
</dbReference>
<organism evidence="1 2">
    <name type="scientific">Shewanella gelidii</name>
    <dbReference type="NCBI Taxonomy" id="1642821"/>
    <lineage>
        <taxon>Bacteria</taxon>
        <taxon>Pseudomonadati</taxon>
        <taxon>Pseudomonadota</taxon>
        <taxon>Gammaproteobacteria</taxon>
        <taxon>Alteromonadales</taxon>
        <taxon>Shewanellaceae</taxon>
        <taxon>Shewanella</taxon>
    </lineage>
</organism>
<protein>
    <recommendedName>
        <fullName evidence="3">Tetratricopeptide repeat protein</fullName>
    </recommendedName>
</protein>
<comment type="caution">
    <text evidence="1">The sequence shown here is derived from an EMBL/GenBank/DDBJ whole genome shotgun (WGS) entry which is preliminary data.</text>
</comment>
<dbReference type="InterPro" id="IPR019734">
    <property type="entry name" value="TPR_rpt"/>
</dbReference>
<dbReference type="SMART" id="SM00028">
    <property type="entry name" value="TPR"/>
    <property type="match status" value="3"/>
</dbReference>
<name>A0A917N891_9GAMM</name>
<dbReference type="RefSeq" id="WP_188918999.1">
    <property type="nucleotide sequence ID" value="NZ_BMPZ01000002.1"/>
</dbReference>
<reference evidence="1" key="1">
    <citation type="journal article" date="2014" name="Int. J. Syst. Evol. Microbiol.">
        <title>Complete genome sequence of Corynebacterium casei LMG S-19264T (=DSM 44701T), isolated from a smear-ripened cheese.</title>
        <authorList>
            <consortium name="US DOE Joint Genome Institute (JGI-PGF)"/>
            <person name="Walter F."/>
            <person name="Albersmeier A."/>
            <person name="Kalinowski J."/>
            <person name="Ruckert C."/>
        </authorList>
    </citation>
    <scope>NUCLEOTIDE SEQUENCE</scope>
    <source>
        <strain evidence="1">JCM 30804</strain>
    </source>
</reference>
<reference evidence="1" key="2">
    <citation type="submission" date="2020-09" db="EMBL/GenBank/DDBJ databases">
        <authorList>
            <person name="Sun Q."/>
            <person name="Ohkuma M."/>
        </authorList>
    </citation>
    <scope>NUCLEOTIDE SEQUENCE</scope>
    <source>
        <strain evidence="1">JCM 30804</strain>
    </source>
</reference>
<keyword evidence="2" id="KW-1185">Reference proteome</keyword>
<proteinExistence type="predicted"/>
<accession>A0A917N891</accession>
<evidence type="ECO:0000313" key="2">
    <source>
        <dbReference type="Proteomes" id="UP000613743"/>
    </source>
</evidence>